<dbReference type="GO" id="GO:0005634">
    <property type="term" value="C:nucleus"/>
    <property type="evidence" value="ECO:0007669"/>
    <property type="project" value="UniProtKB-SubCell"/>
</dbReference>
<dbReference type="PANTHER" id="PTHR31001">
    <property type="entry name" value="UNCHARACTERIZED TRANSCRIPTIONAL REGULATORY PROTEIN"/>
    <property type="match status" value="1"/>
</dbReference>
<dbReference type="CDD" id="cd12148">
    <property type="entry name" value="fungal_TF_MHR"/>
    <property type="match status" value="1"/>
</dbReference>
<feature type="region of interest" description="Disordered" evidence="3">
    <location>
        <begin position="700"/>
        <end position="722"/>
    </location>
</feature>
<dbReference type="GeneID" id="6072318"/>
<sequence>MLSSWLASRLKLKCDKKLPCSSCVRRGCPSICPNGSLSTGQGTSHGKRFVLADTTQLHAKIAEMGQRIRQLEDALTIFQSGVSNECHPLLREELLSIKFGPEKGYVPEREQQSMRKPSVESTIDALGTMTIGDQGDAKYFGPSAGSETLFLAGAELEESTEEDYYSPVSMEIARLSAAFPFGADGNMEKGLDLLFEYLPSQPRAWSLCETYMEQAAWSFRPIKRDEIIDDILSPVYKIVKEKQFLGSTNDGAISPHRLAVLFLVFALGALVDLTLEPQSNEAENYYHLSCACLSLRSVFDSPEIATVQAVLLMAAYHGMAGKRYTMDSSWSLISLGAKLAQSVSQFHHFIQLLRMADVVGFHNQLGLHRDSARWNMDSKTVERRRGLFWELFSGEQFYNLALGRPPSVRLSYIDCEFPLDEEATLDAEGNSLKGYYQWKYEFTKDIFASVIELTLTAEAPQYQTILELDRKVREKTLPQHLNVFISPEDEHCTPSIYMKKCLLGQYRSISKCAPNELVKHSTLKKRKALLYLHRSFFAQAMLDHPTNPLRSPYAPSFLAAYRCASGVIKSSLNHYDRFPELCGRWWGIWTHLFSAAIIVGCIVTRSPSSSMAPSAFIELGLACDLFEKGAMHSRRARSGLAILYKMREKAFHVYSQFRSGSTPVPGILSVGKPDYGDDELALFGGQTRVLVSKLLTSRSGHKKKSLGPSSPSSDDFKGVHETTPDVHPSLVEYLSLFPPQNMSVSTPSDGSAGTPNLHASPELINQPMHNAGDTCQAQLEPVMEQDQQKAWQTWQPSPSIFTPLSPGTYQHISSRFSTSVPSYAGPDPIPNPNYNGLDFKTDPSEVGDLGMMITGESGMDEQWMSFIRESGFLDGTSYGAPMINEGYQH</sequence>
<dbReference type="GO" id="GO:0003677">
    <property type="term" value="F:DNA binding"/>
    <property type="evidence" value="ECO:0007669"/>
    <property type="project" value="InterPro"/>
</dbReference>
<proteinExistence type="predicted"/>
<dbReference type="InterPro" id="IPR050613">
    <property type="entry name" value="Sec_Metabolite_Reg"/>
</dbReference>
<dbReference type="AlphaFoldDB" id="B0CY25"/>
<dbReference type="STRING" id="486041.B0CY25"/>
<evidence type="ECO:0000259" key="4">
    <source>
        <dbReference type="SMART" id="SM00906"/>
    </source>
</evidence>
<keyword evidence="6" id="KW-1185">Reference proteome</keyword>
<dbReference type="GO" id="GO:0008270">
    <property type="term" value="F:zinc ion binding"/>
    <property type="evidence" value="ECO:0007669"/>
    <property type="project" value="InterPro"/>
</dbReference>
<dbReference type="EMBL" id="DS547094">
    <property type="protein sequence ID" value="EDR12368.1"/>
    <property type="molecule type" value="Genomic_DNA"/>
</dbReference>
<evidence type="ECO:0000313" key="6">
    <source>
        <dbReference type="Proteomes" id="UP000001194"/>
    </source>
</evidence>
<dbReference type="GO" id="GO:0006351">
    <property type="term" value="P:DNA-templated transcription"/>
    <property type="evidence" value="ECO:0007669"/>
    <property type="project" value="InterPro"/>
</dbReference>
<dbReference type="PANTHER" id="PTHR31001:SF56">
    <property type="entry name" value="ZN(2)-C6 FUNGAL-TYPE DOMAIN-CONTAINING PROTEIN"/>
    <property type="match status" value="1"/>
</dbReference>
<dbReference type="Pfam" id="PF04082">
    <property type="entry name" value="Fungal_trans"/>
    <property type="match status" value="1"/>
</dbReference>
<dbReference type="OrthoDB" id="424974at2759"/>
<feature type="domain" description="Xylanolytic transcriptional activator regulatory" evidence="4">
    <location>
        <begin position="329"/>
        <end position="424"/>
    </location>
</feature>
<name>B0CY25_LACBS</name>
<evidence type="ECO:0000256" key="1">
    <source>
        <dbReference type="ARBA" id="ARBA00004123"/>
    </source>
</evidence>
<dbReference type="HOGENOM" id="CLU_007340_1_0_1"/>
<dbReference type="RefSeq" id="XP_001876632.1">
    <property type="nucleotide sequence ID" value="XM_001876597.1"/>
</dbReference>
<gene>
    <name evidence="5" type="ORF">LACBIDRAFT_311698</name>
</gene>
<comment type="subcellular location">
    <subcellularLocation>
        <location evidence="1">Nucleus</location>
    </subcellularLocation>
</comment>
<dbReference type="InterPro" id="IPR007219">
    <property type="entry name" value="XnlR_reg_dom"/>
</dbReference>
<dbReference type="KEGG" id="lbc:LACBIDRAFT_311698"/>
<keyword evidence="2" id="KW-0539">Nucleus</keyword>
<dbReference type="SMART" id="SM00906">
    <property type="entry name" value="Fungal_trans"/>
    <property type="match status" value="1"/>
</dbReference>
<reference evidence="5 6" key="1">
    <citation type="journal article" date="2008" name="Nature">
        <title>The genome of Laccaria bicolor provides insights into mycorrhizal symbiosis.</title>
        <authorList>
            <person name="Martin F."/>
            <person name="Aerts A."/>
            <person name="Ahren D."/>
            <person name="Brun A."/>
            <person name="Danchin E.G.J."/>
            <person name="Duchaussoy F."/>
            <person name="Gibon J."/>
            <person name="Kohler A."/>
            <person name="Lindquist E."/>
            <person name="Pereda V."/>
            <person name="Salamov A."/>
            <person name="Shapiro H.J."/>
            <person name="Wuyts J."/>
            <person name="Blaudez D."/>
            <person name="Buee M."/>
            <person name="Brokstein P."/>
            <person name="Canbaeck B."/>
            <person name="Cohen D."/>
            <person name="Courty P.E."/>
            <person name="Coutinho P.M."/>
            <person name="Delaruelle C."/>
            <person name="Detter J.C."/>
            <person name="Deveau A."/>
            <person name="DiFazio S."/>
            <person name="Duplessis S."/>
            <person name="Fraissinet-Tachet L."/>
            <person name="Lucic E."/>
            <person name="Frey-Klett P."/>
            <person name="Fourrey C."/>
            <person name="Feussner I."/>
            <person name="Gay G."/>
            <person name="Grimwood J."/>
            <person name="Hoegger P.J."/>
            <person name="Jain P."/>
            <person name="Kilaru S."/>
            <person name="Labbe J."/>
            <person name="Lin Y.C."/>
            <person name="Legue V."/>
            <person name="Le Tacon F."/>
            <person name="Marmeisse R."/>
            <person name="Melayah D."/>
            <person name="Montanini B."/>
            <person name="Muratet M."/>
            <person name="Nehls U."/>
            <person name="Niculita-Hirzel H."/>
            <person name="Oudot-Le Secq M.P."/>
            <person name="Peter M."/>
            <person name="Quesneville H."/>
            <person name="Rajashekar B."/>
            <person name="Reich M."/>
            <person name="Rouhier N."/>
            <person name="Schmutz J."/>
            <person name="Yin T."/>
            <person name="Chalot M."/>
            <person name="Henrissat B."/>
            <person name="Kuees U."/>
            <person name="Lucas S."/>
            <person name="Van de Peer Y."/>
            <person name="Podila G.K."/>
            <person name="Polle A."/>
            <person name="Pukkila P.J."/>
            <person name="Richardson P.M."/>
            <person name="Rouze P."/>
            <person name="Sanders I.R."/>
            <person name="Stajich J.E."/>
            <person name="Tunlid A."/>
            <person name="Tuskan G."/>
            <person name="Grigoriev I.V."/>
        </authorList>
    </citation>
    <scope>NUCLEOTIDE SEQUENCE [LARGE SCALE GENOMIC DNA]</scope>
    <source>
        <strain evidence="6">S238N-H82 / ATCC MYA-4686</strain>
    </source>
</reference>
<evidence type="ECO:0000313" key="5">
    <source>
        <dbReference type="EMBL" id="EDR12368.1"/>
    </source>
</evidence>
<accession>B0CY25</accession>
<protein>
    <submittedName>
        <fullName evidence="5">Predicted protein</fullName>
    </submittedName>
</protein>
<organism evidence="6">
    <name type="scientific">Laccaria bicolor (strain S238N-H82 / ATCC MYA-4686)</name>
    <name type="common">Bicoloured deceiver</name>
    <name type="synonym">Laccaria laccata var. bicolor</name>
    <dbReference type="NCBI Taxonomy" id="486041"/>
    <lineage>
        <taxon>Eukaryota</taxon>
        <taxon>Fungi</taxon>
        <taxon>Dikarya</taxon>
        <taxon>Basidiomycota</taxon>
        <taxon>Agaricomycotina</taxon>
        <taxon>Agaricomycetes</taxon>
        <taxon>Agaricomycetidae</taxon>
        <taxon>Agaricales</taxon>
        <taxon>Agaricineae</taxon>
        <taxon>Hydnangiaceae</taxon>
        <taxon>Laccaria</taxon>
    </lineage>
</organism>
<dbReference type="InParanoid" id="B0CY25"/>
<evidence type="ECO:0000256" key="3">
    <source>
        <dbReference type="SAM" id="MobiDB-lite"/>
    </source>
</evidence>
<dbReference type="Proteomes" id="UP000001194">
    <property type="component" value="Unassembled WGS sequence"/>
</dbReference>
<evidence type="ECO:0000256" key="2">
    <source>
        <dbReference type="ARBA" id="ARBA00023242"/>
    </source>
</evidence>